<name>A0AAV4F9C3_9GAST</name>
<keyword evidence="2" id="KW-1185">Reference proteome</keyword>
<dbReference type="EMBL" id="BMAT01000636">
    <property type="protein sequence ID" value="GFR69968.1"/>
    <property type="molecule type" value="Genomic_DNA"/>
</dbReference>
<organism evidence="1 2">
    <name type="scientific">Elysia marginata</name>
    <dbReference type="NCBI Taxonomy" id="1093978"/>
    <lineage>
        <taxon>Eukaryota</taxon>
        <taxon>Metazoa</taxon>
        <taxon>Spiralia</taxon>
        <taxon>Lophotrochozoa</taxon>
        <taxon>Mollusca</taxon>
        <taxon>Gastropoda</taxon>
        <taxon>Heterobranchia</taxon>
        <taxon>Euthyneura</taxon>
        <taxon>Panpulmonata</taxon>
        <taxon>Sacoglossa</taxon>
        <taxon>Placobranchoidea</taxon>
        <taxon>Plakobranchidae</taxon>
        <taxon>Elysia</taxon>
    </lineage>
</organism>
<dbReference type="Proteomes" id="UP000762676">
    <property type="component" value="Unassembled WGS sequence"/>
</dbReference>
<accession>A0AAV4F9C3</accession>
<proteinExistence type="predicted"/>
<dbReference type="AlphaFoldDB" id="A0AAV4F9C3"/>
<comment type="caution">
    <text evidence="1">The sequence shown here is derived from an EMBL/GenBank/DDBJ whole genome shotgun (WGS) entry which is preliminary data.</text>
</comment>
<gene>
    <name evidence="1" type="ORF">ElyMa_000315100</name>
</gene>
<protein>
    <submittedName>
        <fullName evidence="1">Uncharacterized protein</fullName>
    </submittedName>
</protein>
<reference evidence="1 2" key="1">
    <citation type="journal article" date="2021" name="Elife">
        <title>Chloroplast acquisition without the gene transfer in kleptoplastic sea slugs, Plakobranchus ocellatus.</title>
        <authorList>
            <person name="Maeda T."/>
            <person name="Takahashi S."/>
            <person name="Yoshida T."/>
            <person name="Shimamura S."/>
            <person name="Takaki Y."/>
            <person name="Nagai Y."/>
            <person name="Toyoda A."/>
            <person name="Suzuki Y."/>
            <person name="Arimoto A."/>
            <person name="Ishii H."/>
            <person name="Satoh N."/>
            <person name="Nishiyama T."/>
            <person name="Hasebe M."/>
            <person name="Maruyama T."/>
            <person name="Minagawa J."/>
            <person name="Obokata J."/>
            <person name="Shigenobu S."/>
        </authorList>
    </citation>
    <scope>NUCLEOTIDE SEQUENCE [LARGE SCALE GENOMIC DNA]</scope>
</reference>
<evidence type="ECO:0000313" key="1">
    <source>
        <dbReference type="EMBL" id="GFR69968.1"/>
    </source>
</evidence>
<evidence type="ECO:0000313" key="2">
    <source>
        <dbReference type="Proteomes" id="UP000762676"/>
    </source>
</evidence>
<sequence>MNSAFSTTTVFVNHCKDSRISTSSSPIQKSPQWSLPSAHPPAVASVAVLHELLTHHSPHSVSAANTGAVRFWVPVARKLSVLIKLIGVAEDSVMSTLGYNQDLALSNPLHPVHLDSDP</sequence>